<protein>
    <submittedName>
        <fullName evidence="1">Uncharacterized protein</fullName>
    </submittedName>
</protein>
<reference evidence="1 2" key="1">
    <citation type="submission" date="2016-08" db="EMBL/GenBank/DDBJ databases">
        <title>Genome sequencing of Vibrio scophthalmi strain FP3289, an isolated from Paralichthys olivaceus.</title>
        <authorList>
            <person name="Han H.-J."/>
        </authorList>
    </citation>
    <scope>NUCLEOTIDE SEQUENCE [LARGE SCALE GENOMIC DNA]</scope>
    <source>
        <strain evidence="1 2">FP3289</strain>
    </source>
</reference>
<gene>
    <name evidence="1" type="ORF">VSF3289_04310</name>
</gene>
<organism evidence="1 2">
    <name type="scientific">Vibrio scophthalmi</name>
    <dbReference type="NCBI Taxonomy" id="45658"/>
    <lineage>
        <taxon>Bacteria</taxon>
        <taxon>Pseudomonadati</taxon>
        <taxon>Pseudomonadota</taxon>
        <taxon>Gammaproteobacteria</taxon>
        <taxon>Vibrionales</taxon>
        <taxon>Vibrionaceae</taxon>
        <taxon>Vibrio</taxon>
    </lineage>
</organism>
<evidence type="ECO:0000313" key="1">
    <source>
        <dbReference type="EMBL" id="ODS05169.1"/>
    </source>
</evidence>
<accession>A0A1E3WH91</accession>
<dbReference type="OrthoDB" id="4070623at2"/>
<name>A0A1E3WH91_9VIBR</name>
<dbReference type="SUPFAM" id="SSF69279">
    <property type="entry name" value="Phage tail proteins"/>
    <property type="match status" value="1"/>
</dbReference>
<evidence type="ECO:0000313" key="2">
    <source>
        <dbReference type="Proteomes" id="UP000095131"/>
    </source>
</evidence>
<proteinExistence type="predicted"/>
<sequence length="330" mass="36223">MAALIKPTIVLDWAGRDVTQSLGAYVKHISFSDSLQVDETSDPDTLSITLRNPDGRFLDAWYPSKGDILKAGVRYQDSTWMWGVFEIDDIKFRFAPDELIIGANAAKLARGDLDKAQSRAFDNIALSALLNIVANEAGMNSVLTGEDVTLIRVEQQAESSMSMIKRLASLYGLPVNIKSGTLYMGVPKGIAPLTLSVTDRNRIQKLDLPEVVRGQYTAVKIDYYDQDKRQLIQYIAGDAQASNAQILRLYDAPVTSHDEAVTYANSALKEQNNQSKSTGSITLTATPITSGQEMNFTHVGKLHPSWMVLNQTTTVSDGGWTCNATIGKRE</sequence>
<dbReference type="AlphaFoldDB" id="A0A1E3WH91"/>
<dbReference type="RefSeq" id="WP_069448127.1">
    <property type="nucleotide sequence ID" value="NZ_MDCJ01000007.1"/>
</dbReference>
<dbReference type="PATRIC" id="fig|45658.8.peg.4294"/>
<dbReference type="Proteomes" id="UP000095131">
    <property type="component" value="Unassembled WGS sequence"/>
</dbReference>
<dbReference type="EMBL" id="MDCJ01000007">
    <property type="protein sequence ID" value="ODS05169.1"/>
    <property type="molecule type" value="Genomic_DNA"/>
</dbReference>
<comment type="caution">
    <text evidence="1">The sequence shown here is derived from an EMBL/GenBank/DDBJ whole genome shotgun (WGS) entry which is preliminary data.</text>
</comment>